<dbReference type="AlphaFoldDB" id="A0A0G1L5T7"/>
<sequence>MKKFATAGVLIICAGILGLGLSAAKNDDSIVFLQLKTYKNGRMAAHLATTFSIHDFLRRKVEFLKCETVVSGTNYKLKIDRLENDSMFLLVYGERKNMPHPNLDRFYAARLKLAPPDIVTEEIFRAYDDKSQFEIIVTVFENLPMFKYLQMSNPDLDGYLPLRCQEQLRASP</sequence>
<gene>
    <name evidence="1" type="ORF">UW49_C0023G0002</name>
</gene>
<comment type="caution">
    <text evidence="1">The sequence shown here is derived from an EMBL/GenBank/DDBJ whole genome shotgun (WGS) entry which is preliminary data.</text>
</comment>
<dbReference type="EMBL" id="LCIN01000023">
    <property type="protein sequence ID" value="KKT55429.1"/>
    <property type="molecule type" value="Genomic_DNA"/>
</dbReference>
<protein>
    <submittedName>
        <fullName evidence="1">Uncharacterized protein</fullName>
    </submittedName>
</protein>
<dbReference type="Proteomes" id="UP000033977">
    <property type="component" value="Unassembled WGS sequence"/>
</dbReference>
<organism evidence="1 2">
    <name type="scientific">Candidatus Giovannonibacteria bacterium GW2011_GWB1_44_23</name>
    <dbReference type="NCBI Taxonomy" id="1618652"/>
    <lineage>
        <taxon>Bacteria</taxon>
        <taxon>Candidatus Giovannoniibacteriota</taxon>
    </lineage>
</organism>
<evidence type="ECO:0000313" key="1">
    <source>
        <dbReference type="EMBL" id="KKT55429.1"/>
    </source>
</evidence>
<evidence type="ECO:0000313" key="2">
    <source>
        <dbReference type="Proteomes" id="UP000033977"/>
    </source>
</evidence>
<proteinExistence type="predicted"/>
<accession>A0A0G1L5T7</accession>
<name>A0A0G1L5T7_9BACT</name>
<reference evidence="1 2" key="1">
    <citation type="journal article" date="2015" name="Nature">
        <title>rRNA introns, odd ribosomes, and small enigmatic genomes across a large radiation of phyla.</title>
        <authorList>
            <person name="Brown C.T."/>
            <person name="Hug L.A."/>
            <person name="Thomas B.C."/>
            <person name="Sharon I."/>
            <person name="Castelle C.J."/>
            <person name="Singh A."/>
            <person name="Wilkins M.J."/>
            <person name="Williams K.H."/>
            <person name="Banfield J.F."/>
        </authorList>
    </citation>
    <scope>NUCLEOTIDE SEQUENCE [LARGE SCALE GENOMIC DNA]</scope>
</reference>